<dbReference type="InterPro" id="IPR016783">
    <property type="entry name" value="Biofilm_formation_YmcA"/>
</dbReference>
<dbReference type="RefSeq" id="WP_074597305.1">
    <property type="nucleotide sequence ID" value="NZ_FNHF01000001.1"/>
</dbReference>
<organism evidence="1 2">
    <name type="scientific">Sediminibacillus halophilus</name>
    <dbReference type="NCBI Taxonomy" id="482461"/>
    <lineage>
        <taxon>Bacteria</taxon>
        <taxon>Bacillati</taxon>
        <taxon>Bacillota</taxon>
        <taxon>Bacilli</taxon>
        <taxon>Bacillales</taxon>
        <taxon>Bacillaceae</taxon>
        <taxon>Sediminibacillus</taxon>
    </lineage>
</organism>
<proteinExistence type="predicted"/>
<evidence type="ECO:0000313" key="1">
    <source>
        <dbReference type="EMBL" id="SDL71804.1"/>
    </source>
</evidence>
<gene>
    <name evidence="1" type="ORF">SAMN05216244_0527</name>
</gene>
<keyword evidence="2" id="KW-1185">Reference proteome</keyword>
<dbReference type="PANTHER" id="PTHR38448">
    <property type="entry name" value="REGULATORY PROTEIN YLBF-RELATED"/>
    <property type="match status" value="1"/>
</dbReference>
<dbReference type="OrthoDB" id="2167788at2"/>
<protein>
    <submittedName>
        <fullName evidence="1">Cell fate regulator YmcA, YheA/YmcA/DUF963 family (Controls sporulation, competence, biofilm development)</fullName>
    </submittedName>
</protein>
<dbReference type="PIRSF" id="PIRSF021287">
    <property type="entry name" value="Biofilm_formation_YmcA"/>
    <property type="match status" value="1"/>
</dbReference>
<dbReference type="InterPro" id="IPR023378">
    <property type="entry name" value="YheA/YmcA-like_dom_sf"/>
</dbReference>
<dbReference type="Pfam" id="PF06133">
    <property type="entry name" value="Com_YlbF"/>
    <property type="match status" value="1"/>
</dbReference>
<reference evidence="2" key="1">
    <citation type="submission" date="2016-10" db="EMBL/GenBank/DDBJ databases">
        <authorList>
            <person name="Varghese N."/>
            <person name="Submissions S."/>
        </authorList>
    </citation>
    <scope>NUCLEOTIDE SEQUENCE [LARGE SCALE GENOMIC DNA]</scope>
    <source>
        <strain evidence="2">CGMCC 1.6199</strain>
    </source>
</reference>
<dbReference type="Proteomes" id="UP000182347">
    <property type="component" value="Unassembled WGS sequence"/>
</dbReference>
<evidence type="ECO:0000313" key="2">
    <source>
        <dbReference type="Proteomes" id="UP000182347"/>
    </source>
</evidence>
<dbReference type="SUPFAM" id="SSF158622">
    <property type="entry name" value="YheA/YmcA-like"/>
    <property type="match status" value="1"/>
</dbReference>
<accession>A0A1G9MCF2</accession>
<sequence length="142" mass="15908">MAPYTKKQVLDEANKLAQMMANTEEIERFKQLEAKLNENHKVQILIKKLKAMQKQVVNLQAYGKEEAQKKAEAELDRIEKEIDDIPLVQEFKDSQLVINDILQLVSNTIAREVTNEVIRSTGGDLLAGETGSKLGNGSSCSH</sequence>
<dbReference type="InterPro" id="IPR010368">
    <property type="entry name" value="Com_YlbF"/>
</dbReference>
<dbReference type="PANTHER" id="PTHR38448:SF1">
    <property type="entry name" value="YLBF FAMILY REGULATOR"/>
    <property type="match status" value="1"/>
</dbReference>
<dbReference type="InterPro" id="IPR052767">
    <property type="entry name" value="Bact_com_dev_regulator"/>
</dbReference>
<dbReference type="EMBL" id="FNHF01000001">
    <property type="protein sequence ID" value="SDL71804.1"/>
    <property type="molecule type" value="Genomic_DNA"/>
</dbReference>
<dbReference type="Gene3D" id="1.20.1500.10">
    <property type="entry name" value="YheA/YmcA-like"/>
    <property type="match status" value="1"/>
</dbReference>
<dbReference type="AlphaFoldDB" id="A0A1G9MCF2"/>
<name>A0A1G9MCF2_9BACI</name>
<dbReference type="STRING" id="482461.SAMN05216244_0527"/>